<dbReference type="Pfam" id="PF03144">
    <property type="entry name" value="GTP_EFTU_D2"/>
    <property type="match status" value="1"/>
</dbReference>
<dbReference type="Proteomes" id="UP001596545">
    <property type="component" value="Unassembled WGS sequence"/>
</dbReference>
<dbReference type="Gene3D" id="2.40.30.10">
    <property type="entry name" value="Translation factors"/>
    <property type="match status" value="2"/>
</dbReference>
<dbReference type="PRINTS" id="PR00315">
    <property type="entry name" value="ELONGATNFCT"/>
</dbReference>
<proteinExistence type="predicted"/>
<dbReference type="Pfam" id="PF03143">
    <property type="entry name" value="GTP_EFTU_D3"/>
    <property type="match status" value="1"/>
</dbReference>
<dbReference type="InterPro" id="IPR027417">
    <property type="entry name" value="P-loop_NTPase"/>
</dbReference>
<dbReference type="Gene3D" id="3.40.50.300">
    <property type="entry name" value="P-loop containing nucleotide triphosphate hydrolases"/>
    <property type="match status" value="1"/>
</dbReference>
<gene>
    <name evidence="6" type="ORF">ACFQMF_14240</name>
</gene>
<dbReference type="PANTHER" id="PTHR43721:SF9">
    <property type="entry name" value="GTP-BINDING PROTEIN 1"/>
    <property type="match status" value="1"/>
</dbReference>
<evidence type="ECO:0000259" key="5">
    <source>
        <dbReference type="PROSITE" id="PS51722"/>
    </source>
</evidence>
<dbReference type="SUPFAM" id="SSF52540">
    <property type="entry name" value="P-loop containing nucleoside triphosphate hydrolases"/>
    <property type="match status" value="1"/>
</dbReference>
<dbReference type="InterPro" id="IPR000795">
    <property type="entry name" value="T_Tr_GTP-bd_dom"/>
</dbReference>
<feature type="domain" description="Tr-type G" evidence="5">
    <location>
        <begin position="130"/>
        <end position="358"/>
    </location>
</feature>
<dbReference type="InterPro" id="IPR009000">
    <property type="entry name" value="Transl_B-barrel_sf"/>
</dbReference>
<keyword evidence="2" id="KW-0251">Elongation factor</keyword>
<evidence type="ECO:0000256" key="2">
    <source>
        <dbReference type="ARBA" id="ARBA00022768"/>
    </source>
</evidence>
<keyword evidence="7" id="KW-1185">Reference proteome</keyword>
<evidence type="ECO:0000313" key="6">
    <source>
        <dbReference type="EMBL" id="MFC7325731.1"/>
    </source>
</evidence>
<dbReference type="CDD" id="cd03708">
    <property type="entry name" value="GTPBP_III"/>
    <property type="match status" value="1"/>
</dbReference>
<reference evidence="6 7" key="1">
    <citation type="journal article" date="2019" name="Int. J. Syst. Evol. Microbiol.">
        <title>The Global Catalogue of Microorganisms (GCM) 10K type strain sequencing project: providing services to taxonomists for standard genome sequencing and annotation.</title>
        <authorList>
            <consortium name="The Broad Institute Genomics Platform"/>
            <consortium name="The Broad Institute Genome Sequencing Center for Infectious Disease"/>
            <person name="Wu L."/>
            <person name="Ma J."/>
        </authorList>
    </citation>
    <scope>NUCLEOTIDE SEQUENCE [LARGE SCALE GENOMIC DNA]</scope>
    <source>
        <strain evidence="6 7">CGMCC 1.12554</strain>
    </source>
</reference>
<evidence type="ECO:0000256" key="1">
    <source>
        <dbReference type="ARBA" id="ARBA00022741"/>
    </source>
</evidence>
<dbReference type="InterPro" id="IPR009001">
    <property type="entry name" value="Transl_elong_EF1A/Init_IF2_C"/>
</dbReference>
<dbReference type="GO" id="GO:0003746">
    <property type="term" value="F:translation elongation factor activity"/>
    <property type="evidence" value="ECO:0007669"/>
    <property type="project" value="UniProtKB-KW"/>
</dbReference>
<dbReference type="CDD" id="cd03694">
    <property type="entry name" value="GTPBP_II"/>
    <property type="match status" value="1"/>
</dbReference>
<dbReference type="AlphaFoldDB" id="A0ABD6AN87"/>
<dbReference type="PROSITE" id="PS51722">
    <property type="entry name" value="G_TR_2"/>
    <property type="match status" value="1"/>
</dbReference>
<sequence length="543" mass="58671">MSADRSALRRAIERGERDGGAIEFKERLTREVHLAEGRMESLVAQLRHRVLSGDGEATYVLGVTDDGGLAGIAPDAFSETMDVLSLLADEADAHIADVETWSAGVGDDATDAGLVGLATLRDGGMFETDDDHLVVGTAGHVDHGKSTLVGTLVTGRADDGQGGTRGFLDVQPHEVERGLSADLSYAVYGFEEGGDEPVRMDNPHRKSDRARIVEEADRLVSFVDTVGHEPWLRTTIRGLVGQKLDYGLLVVAADDGPTKTTREHLGILLATELPTVVAITKADAVSDERLAAVERETESMLRDAGQTPLLVDRHGIDAAVAEVGDGVVPLLRTSAVTKEGLGTLDRLFETLPKRATPEREEFRLYVDRSYKVTGVGAVASGTVNSGTVEAGDELLLGPMADDSFREVEARSIEMHYHRVDKATAGRIVGIALKGVDEEEIERGMALVPRESDPEPVREFEAEVMVLNHPTRIQEGYEPVVHVETVSEAAVFAPEGGRLLPGDTGRTRIRFKFRPYLIEEGQRFVFREGSSKGVGTIRDVDPAE</sequence>
<evidence type="ECO:0000256" key="3">
    <source>
        <dbReference type="ARBA" id="ARBA00022917"/>
    </source>
</evidence>
<dbReference type="SUPFAM" id="SSF50447">
    <property type="entry name" value="Translation proteins"/>
    <property type="match status" value="1"/>
</dbReference>
<dbReference type="InterPro" id="IPR004161">
    <property type="entry name" value="EFTu-like_2"/>
</dbReference>
<dbReference type="PANTHER" id="PTHR43721">
    <property type="entry name" value="ELONGATION FACTOR TU-RELATED"/>
    <property type="match status" value="1"/>
</dbReference>
<name>A0ABD6AN87_9EURY</name>
<keyword evidence="1" id="KW-0547">Nucleotide-binding</keyword>
<dbReference type="InterPro" id="IPR050055">
    <property type="entry name" value="EF-Tu_GTPase"/>
</dbReference>
<evidence type="ECO:0000313" key="7">
    <source>
        <dbReference type="Proteomes" id="UP001596545"/>
    </source>
</evidence>
<organism evidence="6 7">
    <name type="scientific">Halorubrum rutilum</name>
    <dbReference type="NCBI Taxonomy" id="1364933"/>
    <lineage>
        <taxon>Archaea</taxon>
        <taxon>Methanobacteriati</taxon>
        <taxon>Methanobacteriota</taxon>
        <taxon>Stenosarchaea group</taxon>
        <taxon>Halobacteria</taxon>
        <taxon>Halobacteriales</taxon>
        <taxon>Haloferacaceae</taxon>
        <taxon>Halorubrum</taxon>
    </lineage>
</organism>
<comment type="caution">
    <text evidence="6">The sequence shown here is derived from an EMBL/GenBank/DDBJ whole genome shotgun (WGS) entry which is preliminary data.</text>
</comment>
<dbReference type="EMBL" id="JBHTBL010000012">
    <property type="protein sequence ID" value="MFC7325731.1"/>
    <property type="molecule type" value="Genomic_DNA"/>
</dbReference>
<accession>A0ABD6AN87</accession>
<keyword evidence="3" id="KW-0648">Protein biosynthesis</keyword>
<dbReference type="SUPFAM" id="SSF50465">
    <property type="entry name" value="EF-Tu/eEF-1alpha/eIF2-gamma C-terminal domain"/>
    <property type="match status" value="1"/>
</dbReference>
<protein>
    <submittedName>
        <fullName evidence="6">GTPBP1 family GTP-binding protein</fullName>
    </submittedName>
</protein>
<evidence type="ECO:0000256" key="4">
    <source>
        <dbReference type="ARBA" id="ARBA00023134"/>
    </source>
</evidence>
<dbReference type="GO" id="GO:0005525">
    <property type="term" value="F:GTP binding"/>
    <property type="evidence" value="ECO:0007669"/>
    <property type="project" value="UniProtKB-KW"/>
</dbReference>
<dbReference type="InterPro" id="IPR004160">
    <property type="entry name" value="Transl_elong_EFTu/EF1A_C"/>
</dbReference>
<dbReference type="Pfam" id="PF00009">
    <property type="entry name" value="GTP_EFTU"/>
    <property type="match status" value="1"/>
</dbReference>
<dbReference type="RefSeq" id="WP_256409968.1">
    <property type="nucleotide sequence ID" value="NZ_JANHDN010000008.1"/>
</dbReference>
<keyword evidence="4" id="KW-0342">GTP-binding</keyword>